<feature type="region of interest" description="Disordered" evidence="1">
    <location>
        <begin position="238"/>
        <end position="434"/>
    </location>
</feature>
<keyword evidence="3" id="KW-0966">Cell projection</keyword>
<keyword evidence="3" id="KW-0282">Flagellum</keyword>
<evidence type="ECO:0000256" key="1">
    <source>
        <dbReference type="SAM" id="MobiDB-lite"/>
    </source>
</evidence>
<evidence type="ECO:0000313" key="3">
    <source>
        <dbReference type="EMBL" id="QSG04205.1"/>
    </source>
</evidence>
<feature type="compositionally biased region" description="Acidic residues" evidence="1">
    <location>
        <begin position="273"/>
        <end position="327"/>
    </location>
</feature>
<dbReference type="InterPro" id="IPR010224">
    <property type="entry name" value="MinD_archaea"/>
</dbReference>
<sequence>MSSTTVYAIASGKGGVGKTTTTVNLGTTLAGAGHRVAIVDTDLGMANLAGFVNLSPDGPTLHDVLAGEATIAEATYEVAAGICAIPSGTELAGFADTEATGLRDVIDRLREEFDYVLLDVGAGISHESVLPLGIADETILVSTPEPASVQDVKKTIDLTERSGGDVAGLVLTRTRAGDSVSYDEIAARLDIPLFGTIPEDDAVRDSVYARTPLVVNTPESPAATAYRDLAAAFAGDAVDSDATTASSEGTDDSGDGADAEQPASATDVSDALSDVDDAADETETDDADDLPDEDLDLSLDEDDGEAVSDLAADDADDDAVVEAETDAVEAATAGVDDPSESFDRGASSDDEGVTIPDAEDDAEETDSSAELDDEAIPFRGGDSGAGAAAGDDDGTDDDTEESDEAELPEDETNDDDADGKDDEKEGKGFLGGLF</sequence>
<evidence type="ECO:0000259" key="2">
    <source>
        <dbReference type="Pfam" id="PF01656"/>
    </source>
</evidence>
<dbReference type="NCBIfam" id="TIGR01969">
    <property type="entry name" value="minD_arch"/>
    <property type="match status" value="1"/>
</dbReference>
<dbReference type="GO" id="GO:0016887">
    <property type="term" value="F:ATP hydrolysis activity"/>
    <property type="evidence" value="ECO:0007669"/>
    <property type="project" value="TreeGrafter"/>
</dbReference>
<keyword evidence="4" id="KW-1185">Reference proteome</keyword>
<dbReference type="InterPro" id="IPR002586">
    <property type="entry name" value="CobQ/CobB/MinD/ParA_Nub-bd_dom"/>
</dbReference>
<feature type="compositionally biased region" description="Acidic residues" evidence="1">
    <location>
        <begin position="249"/>
        <end position="258"/>
    </location>
</feature>
<feature type="compositionally biased region" description="Acidic residues" evidence="1">
    <location>
        <begin position="390"/>
        <end position="420"/>
    </location>
</feature>
<gene>
    <name evidence="3" type="primary">flhG4</name>
    <name evidence="3" type="ORF">AArcS_3018</name>
</gene>
<dbReference type="Proteomes" id="UP000663586">
    <property type="component" value="Chromosome"/>
</dbReference>
<dbReference type="KEGG" id="hara:AArcS_3018"/>
<dbReference type="Gene3D" id="3.40.50.300">
    <property type="entry name" value="P-loop containing nucleotide triphosphate hydrolases"/>
    <property type="match status" value="1"/>
</dbReference>
<dbReference type="Pfam" id="PF01656">
    <property type="entry name" value="CbiA"/>
    <property type="match status" value="1"/>
</dbReference>
<dbReference type="GO" id="GO:0051782">
    <property type="term" value="P:negative regulation of cell division"/>
    <property type="evidence" value="ECO:0007669"/>
    <property type="project" value="TreeGrafter"/>
</dbReference>
<protein>
    <submittedName>
        <fullName evidence="3">FleN family ATPase involved in flagellar biosynthesis</fullName>
    </submittedName>
</protein>
<dbReference type="GO" id="GO:0005524">
    <property type="term" value="F:ATP binding"/>
    <property type="evidence" value="ECO:0007669"/>
    <property type="project" value="TreeGrafter"/>
</dbReference>
<feature type="compositionally biased region" description="Low complexity" evidence="1">
    <location>
        <begin position="263"/>
        <end position="272"/>
    </location>
</feature>
<dbReference type="GO" id="GO:0005829">
    <property type="term" value="C:cytosol"/>
    <property type="evidence" value="ECO:0007669"/>
    <property type="project" value="TreeGrafter"/>
</dbReference>
<dbReference type="InterPro" id="IPR027417">
    <property type="entry name" value="P-loop_NTPase"/>
</dbReference>
<dbReference type="GO" id="GO:0009898">
    <property type="term" value="C:cytoplasmic side of plasma membrane"/>
    <property type="evidence" value="ECO:0007669"/>
    <property type="project" value="TreeGrafter"/>
</dbReference>
<reference evidence="3" key="1">
    <citation type="submission" date="2020-11" db="EMBL/GenBank/DDBJ databases">
        <title>Carbohydrate-dependent, anaerobic sulfur respiration: A novel catabolism in halophilic archaea.</title>
        <authorList>
            <person name="Sorokin D.Y."/>
            <person name="Messina E."/>
            <person name="Smedile F."/>
            <person name="La Cono V."/>
            <person name="Hallsworth J.E."/>
            <person name="Yakimov M.M."/>
        </authorList>
    </citation>
    <scope>NUCLEOTIDE SEQUENCE</scope>
    <source>
        <strain evidence="3">AArc-S</strain>
    </source>
</reference>
<feature type="compositionally biased region" description="Acidic residues" evidence="1">
    <location>
        <begin position="348"/>
        <end position="375"/>
    </location>
</feature>
<name>A0A897N0L8_9EURY</name>
<dbReference type="PANTHER" id="PTHR43384:SF10">
    <property type="entry name" value="ATPASE INVOLVED IN CHROMOSOME PARTITIONING, PARA_MIND FAMILY"/>
    <property type="match status" value="1"/>
</dbReference>
<dbReference type="SUPFAM" id="SSF52540">
    <property type="entry name" value="P-loop containing nucleoside triphosphate hydrolases"/>
    <property type="match status" value="1"/>
</dbReference>
<organism evidence="3 4">
    <name type="scientific">Natranaeroarchaeum sulfidigenes</name>
    <dbReference type="NCBI Taxonomy" id="2784880"/>
    <lineage>
        <taxon>Archaea</taxon>
        <taxon>Methanobacteriati</taxon>
        <taxon>Methanobacteriota</taxon>
        <taxon>Stenosarchaea group</taxon>
        <taxon>Halobacteria</taxon>
        <taxon>Halobacteriales</taxon>
        <taxon>Natronoarchaeaceae</taxon>
        <taxon>Natranaeroarchaeum</taxon>
    </lineage>
</organism>
<dbReference type="PANTHER" id="PTHR43384">
    <property type="entry name" value="SEPTUM SITE-DETERMINING PROTEIN MIND HOMOLOG, CHLOROPLASTIC-RELATED"/>
    <property type="match status" value="1"/>
</dbReference>
<accession>A0A897N0L8</accession>
<dbReference type="AlphaFoldDB" id="A0A897N0L8"/>
<proteinExistence type="predicted"/>
<dbReference type="EMBL" id="CP064786">
    <property type="protein sequence ID" value="QSG04205.1"/>
    <property type="molecule type" value="Genomic_DNA"/>
</dbReference>
<feature type="domain" description="CobQ/CobB/MinD/ParA nucleotide binding" evidence="2">
    <location>
        <begin position="8"/>
        <end position="207"/>
    </location>
</feature>
<keyword evidence="3" id="KW-0969">Cilium</keyword>
<dbReference type="InterPro" id="IPR050625">
    <property type="entry name" value="ParA/MinD_ATPase"/>
</dbReference>
<evidence type="ECO:0000313" key="4">
    <source>
        <dbReference type="Proteomes" id="UP000663586"/>
    </source>
</evidence>